<organism evidence="6 7">
    <name type="scientific">Candidatus Nitrospira kreftii</name>
    <dbReference type="NCBI Taxonomy" id="2652173"/>
    <lineage>
        <taxon>Bacteria</taxon>
        <taxon>Pseudomonadati</taxon>
        <taxon>Nitrospirota</taxon>
        <taxon>Nitrospiria</taxon>
        <taxon>Nitrospirales</taxon>
        <taxon>Nitrospiraceae</taxon>
        <taxon>Nitrospira</taxon>
    </lineage>
</organism>
<dbReference type="InterPro" id="IPR057309">
    <property type="entry name" value="PcsB_CC"/>
</dbReference>
<dbReference type="CDD" id="cd12797">
    <property type="entry name" value="M23_peptidase"/>
    <property type="match status" value="1"/>
</dbReference>
<proteinExistence type="predicted"/>
<dbReference type="Proteomes" id="UP000593737">
    <property type="component" value="Chromosome"/>
</dbReference>
<dbReference type="PANTHER" id="PTHR21666:SF270">
    <property type="entry name" value="MUREIN HYDROLASE ACTIVATOR ENVC"/>
    <property type="match status" value="1"/>
</dbReference>
<feature type="domain" description="M23ase beta-sheet core" evidence="4">
    <location>
        <begin position="298"/>
        <end position="391"/>
    </location>
</feature>
<dbReference type="AlphaFoldDB" id="A0A7S8FC43"/>
<reference evidence="6 7" key="1">
    <citation type="journal article" date="2020" name="ISME J.">
        <title>Enrichment and physiological characterization of a novel comammox Nitrospira indicates ammonium inhibition of complete nitrification.</title>
        <authorList>
            <person name="Sakoula D."/>
            <person name="Koch H."/>
            <person name="Frank J."/>
            <person name="Jetten M.S.M."/>
            <person name="van Kessel M.A.H.J."/>
            <person name="Lucker S."/>
        </authorList>
    </citation>
    <scope>NUCLEOTIDE SEQUENCE [LARGE SCALE GENOMIC DNA]</scope>
    <source>
        <strain evidence="6">Comreactor17</strain>
    </source>
</reference>
<feature type="coiled-coil region" evidence="2">
    <location>
        <begin position="186"/>
        <end position="245"/>
    </location>
</feature>
<dbReference type="InterPro" id="IPR050570">
    <property type="entry name" value="Cell_wall_metabolism_enzyme"/>
</dbReference>
<feature type="signal peptide" evidence="3">
    <location>
        <begin position="1"/>
        <end position="23"/>
    </location>
</feature>
<evidence type="ECO:0000259" key="4">
    <source>
        <dbReference type="Pfam" id="PF01551"/>
    </source>
</evidence>
<feature type="domain" description="Peptidoglycan hydrolase PcsB coiled-coil" evidence="5">
    <location>
        <begin position="107"/>
        <end position="174"/>
    </location>
</feature>
<dbReference type="SUPFAM" id="SSF51261">
    <property type="entry name" value="Duplicated hybrid motif"/>
    <property type="match status" value="1"/>
</dbReference>
<dbReference type="GO" id="GO:0004222">
    <property type="term" value="F:metalloendopeptidase activity"/>
    <property type="evidence" value="ECO:0007669"/>
    <property type="project" value="TreeGrafter"/>
</dbReference>
<dbReference type="InterPro" id="IPR011055">
    <property type="entry name" value="Dup_hybrid_motif"/>
</dbReference>
<keyword evidence="1 3" id="KW-0732">Signal</keyword>
<evidence type="ECO:0000313" key="6">
    <source>
        <dbReference type="EMBL" id="QPD03394.1"/>
    </source>
</evidence>
<dbReference type="InterPro" id="IPR016047">
    <property type="entry name" value="M23ase_b-sheet_dom"/>
</dbReference>
<dbReference type="Gene3D" id="6.10.250.3150">
    <property type="match status" value="1"/>
</dbReference>
<evidence type="ECO:0000259" key="5">
    <source>
        <dbReference type="Pfam" id="PF24568"/>
    </source>
</evidence>
<gene>
    <name evidence="6" type="ORF">Nkreftii_001168</name>
</gene>
<dbReference type="EMBL" id="CP047423">
    <property type="protein sequence ID" value="QPD03394.1"/>
    <property type="molecule type" value="Genomic_DNA"/>
</dbReference>
<evidence type="ECO:0000256" key="2">
    <source>
        <dbReference type="SAM" id="Coils"/>
    </source>
</evidence>
<accession>A0A7S8FC43</accession>
<evidence type="ECO:0000313" key="7">
    <source>
        <dbReference type="Proteomes" id="UP000593737"/>
    </source>
</evidence>
<dbReference type="Gene3D" id="2.70.70.10">
    <property type="entry name" value="Glucose Permease (Domain IIA)"/>
    <property type="match status" value="1"/>
</dbReference>
<dbReference type="Pfam" id="PF01551">
    <property type="entry name" value="Peptidase_M23"/>
    <property type="match status" value="1"/>
</dbReference>
<keyword evidence="2" id="KW-0175">Coiled coil</keyword>
<keyword evidence="6" id="KW-0378">Hydrolase</keyword>
<sequence>MKSSFSILLCCAALGGVVTVAEAADDPISEKIERQRKTLEALKGRIQEKRKRADEAEKKWESVLQGIQSLDERLIRHRQDHRDINQKLRQKDQEIGEITEQLVAMRAGIQARREAILSRLRAQYMEGRFGYVKALLTSDSYGDLQRRAQYLSTVSQKDFDLLETFKTDMARTEEAEQQRAEARTGMVAIKQNIEKKLADIRVLQKEKKGYLAKIKHEKDSYHRAVKELERSASRLDNILHELETRRRAMAMSPPTASSPTLPLPRVASRGMLPWPVEGKVVSFFGRQKHPTFDTYVQRKGIEIRTSEGSLIHAVMPGSVVYADWLKGYGLVIILDHANGFFSLYAHASKILASVGEQVVDGQAIGETGDTGMIGENTLYFELREGAEPVDPLHWLAKR</sequence>
<dbReference type="PANTHER" id="PTHR21666">
    <property type="entry name" value="PEPTIDASE-RELATED"/>
    <property type="match status" value="1"/>
</dbReference>
<name>A0A7S8FC43_9BACT</name>
<protein>
    <submittedName>
        <fullName evidence="6">Putative Murein hydrolase EnvC</fullName>
    </submittedName>
</protein>
<evidence type="ECO:0000256" key="3">
    <source>
        <dbReference type="SAM" id="SignalP"/>
    </source>
</evidence>
<feature type="coiled-coil region" evidence="2">
    <location>
        <begin position="29"/>
        <end position="101"/>
    </location>
</feature>
<feature type="chain" id="PRO_5032456945" evidence="3">
    <location>
        <begin position="24"/>
        <end position="398"/>
    </location>
</feature>
<dbReference type="Pfam" id="PF24568">
    <property type="entry name" value="CC_PcsB"/>
    <property type="match status" value="1"/>
</dbReference>
<evidence type="ECO:0000256" key="1">
    <source>
        <dbReference type="ARBA" id="ARBA00022729"/>
    </source>
</evidence>
<dbReference type="KEGG" id="nkf:Nkreftii_001168"/>